<protein>
    <submittedName>
        <fullName evidence="2">Uncharacterized protein</fullName>
    </submittedName>
</protein>
<reference evidence="2 3" key="1">
    <citation type="submission" date="2020-08" db="EMBL/GenBank/DDBJ databases">
        <title>Genomic Encyclopedia of Type Strains, Phase III (KMG-III): the genomes of soil and plant-associated and newly described type strains.</title>
        <authorList>
            <person name="Whitman W."/>
        </authorList>
    </citation>
    <scope>NUCLEOTIDE SEQUENCE [LARGE SCALE GENOMIC DNA]</scope>
    <source>
        <strain evidence="2 3">CECT 5862</strain>
    </source>
</reference>
<evidence type="ECO:0000313" key="2">
    <source>
        <dbReference type="EMBL" id="MBB3110445.1"/>
    </source>
</evidence>
<proteinExistence type="predicted"/>
<keyword evidence="3" id="KW-1185">Reference proteome</keyword>
<dbReference type="Proteomes" id="UP000570361">
    <property type="component" value="Unassembled WGS sequence"/>
</dbReference>
<evidence type="ECO:0000256" key="1">
    <source>
        <dbReference type="SAM" id="SignalP"/>
    </source>
</evidence>
<feature type="signal peptide" evidence="1">
    <location>
        <begin position="1"/>
        <end position="27"/>
    </location>
</feature>
<dbReference type="AlphaFoldDB" id="A0A7W5AX59"/>
<dbReference type="EMBL" id="JACHXK010000004">
    <property type="protein sequence ID" value="MBB3110445.1"/>
    <property type="molecule type" value="Genomic_DNA"/>
</dbReference>
<gene>
    <name evidence="2" type="ORF">FHS18_002512</name>
</gene>
<feature type="chain" id="PRO_5039159572" evidence="1">
    <location>
        <begin position="28"/>
        <end position="149"/>
    </location>
</feature>
<accession>A0A7W5AX59</accession>
<keyword evidence="1" id="KW-0732">Signal</keyword>
<sequence>MLRAKLQWSKAVIMLALLLLLPYAAQAAAASETPAPLRPVQVFDVTAGKVIKTIPNSNEYQQYAKTWLGSVSKLAPQLQPADKCGYVFRIPLAAPTPVKAGAENITTSDVFLFYCPDKPTLLLVFDENRKPFLLEFKGDIKPFLKLVGV</sequence>
<name>A0A7W5AX59_9BACL</name>
<evidence type="ECO:0000313" key="3">
    <source>
        <dbReference type="Proteomes" id="UP000570361"/>
    </source>
</evidence>
<comment type="caution">
    <text evidence="2">The sequence shown here is derived from an EMBL/GenBank/DDBJ whole genome shotgun (WGS) entry which is preliminary data.</text>
</comment>
<dbReference type="RefSeq" id="WP_183600326.1">
    <property type="nucleotide sequence ID" value="NZ_JACHXK010000004.1"/>
</dbReference>
<organism evidence="2 3">
    <name type="scientific">Paenibacillus phyllosphaerae</name>
    <dbReference type="NCBI Taxonomy" id="274593"/>
    <lineage>
        <taxon>Bacteria</taxon>
        <taxon>Bacillati</taxon>
        <taxon>Bacillota</taxon>
        <taxon>Bacilli</taxon>
        <taxon>Bacillales</taxon>
        <taxon>Paenibacillaceae</taxon>
        <taxon>Paenibacillus</taxon>
    </lineage>
</organism>